<sequence>MDASWVLPMTKNDEFIEALVSDLTPVRHHALRVRLALTIIVGVIGAAIALLISLNFRPHLHHVTVAAFWVKFLYTAVLMGATIVALERVARPEGSIGSMVRVLVVAFSIVVLLAVAQLGLSPASSYPGLIVGYSASFCPFLIVAFGIPAFCANMWFLRRAAPTRPALAGFVAGACAGGVGGWVYSWACVENGIPFIAIWYTLGILLSGLVGSLVGKVSLRW</sequence>
<reference evidence="3" key="1">
    <citation type="submission" date="2016-08" db="EMBL/GenBank/DDBJ databases">
        <authorList>
            <person name="Varghese N."/>
            <person name="Submissions Spin"/>
        </authorList>
    </citation>
    <scope>NUCLEOTIDE SEQUENCE [LARGE SCALE GENOMIC DNA]</scope>
    <source>
        <strain evidence="3">HAMBI 2975</strain>
    </source>
</reference>
<dbReference type="Proteomes" id="UP000199101">
    <property type="component" value="Unassembled WGS sequence"/>
</dbReference>
<keyword evidence="3" id="KW-1185">Reference proteome</keyword>
<dbReference type="AlphaFoldDB" id="A0A1C3UJE0"/>
<accession>A0A1C3UJE0</accession>
<evidence type="ECO:0000313" key="2">
    <source>
        <dbReference type="EMBL" id="SCB15575.1"/>
    </source>
</evidence>
<feature type="transmembrane region" description="Helical" evidence="1">
    <location>
        <begin position="66"/>
        <end position="86"/>
    </location>
</feature>
<evidence type="ECO:0008006" key="4">
    <source>
        <dbReference type="Google" id="ProtNLM"/>
    </source>
</evidence>
<feature type="transmembrane region" description="Helical" evidence="1">
    <location>
        <begin position="35"/>
        <end position="54"/>
    </location>
</feature>
<feature type="transmembrane region" description="Helical" evidence="1">
    <location>
        <begin position="193"/>
        <end position="215"/>
    </location>
</feature>
<name>A0A1C3UJE0_9HYPH</name>
<feature type="transmembrane region" description="Helical" evidence="1">
    <location>
        <begin position="167"/>
        <end position="187"/>
    </location>
</feature>
<dbReference type="InterPro" id="IPR009495">
    <property type="entry name" value="NrsF"/>
</dbReference>
<feature type="transmembrane region" description="Helical" evidence="1">
    <location>
        <begin position="130"/>
        <end position="155"/>
    </location>
</feature>
<dbReference type="Pfam" id="PF06532">
    <property type="entry name" value="NrsF"/>
    <property type="match status" value="1"/>
</dbReference>
<dbReference type="EMBL" id="FMAG01000001">
    <property type="protein sequence ID" value="SCB15575.1"/>
    <property type="molecule type" value="Genomic_DNA"/>
</dbReference>
<evidence type="ECO:0000256" key="1">
    <source>
        <dbReference type="SAM" id="Phobius"/>
    </source>
</evidence>
<keyword evidence="1" id="KW-1133">Transmembrane helix</keyword>
<organism evidence="2 3">
    <name type="scientific">Rhizobium multihospitium</name>
    <dbReference type="NCBI Taxonomy" id="410764"/>
    <lineage>
        <taxon>Bacteria</taxon>
        <taxon>Pseudomonadati</taxon>
        <taxon>Pseudomonadota</taxon>
        <taxon>Alphaproteobacteria</taxon>
        <taxon>Hyphomicrobiales</taxon>
        <taxon>Rhizobiaceae</taxon>
        <taxon>Rhizobium/Agrobacterium group</taxon>
        <taxon>Rhizobium</taxon>
    </lineage>
</organism>
<proteinExistence type="predicted"/>
<keyword evidence="1" id="KW-0472">Membrane</keyword>
<keyword evidence="1" id="KW-0812">Transmembrane</keyword>
<evidence type="ECO:0000313" key="3">
    <source>
        <dbReference type="Proteomes" id="UP000199101"/>
    </source>
</evidence>
<feature type="transmembrane region" description="Helical" evidence="1">
    <location>
        <begin position="98"/>
        <end position="118"/>
    </location>
</feature>
<dbReference type="STRING" id="410764.GA0061103_2316"/>
<protein>
    <recommendedName>
        <fullName evidence="4">DUF1109 family protein</fullName>
    </recommendedName>
</protein>
<gene>
    <name evidence="2" type="ORF">GA0061103_2316</name>
</gene>